<sequence>MWQRNKDDTRHDGEWRALTDDTTPLQPRAEQRARARSHGLTRSQLSDATAPCRVRCGSTGTSATAMVF</sequence>
<feature type="region of interest" description="Disordered" evidence="1">
    <location>
        <begin position="1"/>
        <end position="52"/>
    </location>
</feature>
<evidence type="ECO:0000313" key="3">
    <source>
        <dbReference type="Proteomes" id="UP000494256"/>
    </source>
</evidence>
<dbReference type="EMBL" id="CADEBD010000024">
    <property type="protein sequence ID" value="CAB3219983.1"/>
    <property type="molecule type" value="Genomic_DNA"/>
</dbReference>
<reference evidence="2 3" key="1">
    <citation type="submission" date="2020-04" db="EMBL/GenBank/DDBJ databases">
        <authorList>
            <person name="Wallbank WR R."/>
            <person name="Pardo Diaz C."/>
            <person name="Kozak K."/>
            <person name="Martin S."/>
            <person name="Jiggins C."/>
            <person name="Moest M."/>
            <person name="Warren A I."/>
            <person name="Byers J.R.P. K."/>
            <person name="Montejo-Kovacevich G."/>
            <person name="Yen C E."/>
        </authorList>
    </citation>
    <scope>NUCLEOTIDE SEQUENCE [LARGE SCALE GENOMIC DNA]</scope>
</reference>
<gene>
    <name evidence="2" type="ORF">APLA_LOCUS126</name>
</gene>
<protein>
    <submittedName>
        <fullName evidence="2">Uncharacterized protein</fullName>
    </submittedName>
</protein>
<feature type="compositionally biased region" description="Basic and acidic residues" evidence="1">
    <location>
        <begin position="1"/>
        <end position="19"/>
    </location>
</feature>
<comment type="caution">
    <text evidence="2">The sequence shown here is derived from an EMBL/GenBank/DDBJ whole genome shotgun (WGS) entry which is preliminary data.</text>
</comment>
<dbReference type="Proteomes" id="UP000494256">
    <property type="component" value="Unassembled WGS sequence"/>
</dbReference>
<name>A0A8S0YL72_ARCPL</name>
<accession>A0A8S0YL72</accession>
<evidence type="ECO:0000313" key="2">
    <source>
        <dbReference type="EMBL" id="CAB3219983.1"/>
    </source>
</evidence>
<dbReference type="OrthoDB" id="10253869at2759"/>
<proteinExistence type="predicted"/>
<dbReference type="AlphaFoldDB" id="A0A8S0YL72"/>
<organism evidence="2 3">
    <name type="scientific">Arctia plantaginis</name>
    <name type="common">Wood tiger moth</name>
    <name type="synonym">Phalaena plantaginis</name>
    <dbReference type="NCBI Taxonomy" id="874455"/>
    <lineage>
        <taxon>Eukaryota</taxon>
        <taxon>Metazoa</taxon>
        <taxon>Ecdysozoa</taxon>
        <taxon>Arthropoda</taxon>
        <taxon>Hexapoda</taxon>
        <taxon>Insecta</taxon>
        <taxon>Pterygota</taxon>
        <taxon>Neoptera</taxon>
        <taxon>Endopterygota</taxon>
        <taxon>Lepidoptera</taxon>
        <taxon>Glossata</taxon>
        <taxon>Ditrysia</taxon>
        <taxon>Noctuoidea</taxon>
        <taxon>Erebidae</taxon>
        <taxon>Arctiinae</taxon>
        <taxon>Arctia</taxon>
    </lineage>
</organism>
<evidence type="ECO:0000256" key="1">
    <source>
        <dbReference type="SAM" id="MobiDB-lite"/>
    </source>
</evidence>